<organism evidence="1 2">
    <name type="scientific">Favolaschia claudopus</name>
    <dbReference type="NCBI Taxonomy" id="2862362"/>
    <lineage>
        <taxon>Eukaryota</taxon>
        <taxon>Fungi</taxon>
        <taxon>Dikarya</taxon>
        <taxon>Basidiomycota</taxon>
        <taxon>Agaricomycotina</taxon>
        <taxon>Agaricomycetes</taxon>
        <taxon>Agaricomycetidae</taxon>
        <taxon>Agaricales</taxon>
        <taxon>Marasmiineae</taxon>
        <taxon>Mycenaceae</taxon>
        <taxon>Favolaschia</taxon>
    </lineage>
</organism>
<keyword evidence="2" id="KW-1185">Reference proteome</keyword>
<evidence type="ECO:0000313" key="2">
    <source>
        <dbReference type="Proteomes" id="UP001362999"/>
    </source>
</evidence>
<sequence length="54" mass="5968">MVDGDVWAWSMGWSVASWGDAQDSPVPNPDLVALGARFDSLDEFIEKEVVPRFA</sequence>
<comment type="caution">
    <text evidence="1">The sequence shown here is derived from an EMBL/GenBank/DDBJ whole genome shotgun (WGS) entry which is preliminary data.</text>
</comment>
<name>A0AAW0E305_9AGAR</name>
<dbReference type="EMBL" id="JAWWNJ010000004">
    <property type="protein sequence ID" value="KAK7058082.1"/>
    <property type="molecule type" value="Genomic_DNA"/>
</dbReference>
<protein>
    <submittedName>
        <fullName evidence="1">Uncharacterized protein</fullName>
    </submittedName>
</protein>
<accession>A0AAW0E305</accession>
<evidence type="ECO:0000313" key="1">
    <source>
        <dbReference type="EMBL" id="KAK7058082.1"/>
    </source>
</evidence>
<reference evidence="1 2" key="1">
    <citation type="journal article" date="2024" name="J Genomics">
        <title>Draft genome sequencing and assembly of Favolaschia claudopus CIRM-BRFM 2984 isolated from oak limbs.</title>
        <authorList>
            <person name="Navarro D."/>
            <person name="Drula E."/>
            <person name="Chaduli D."/>
            <person name="Cazenave R."/>
            <person name="Ahrendt S."/>
            <person name="Wang J."/>
            <person name="Lipzen A."/>
            <person name="Daum C."/>
            <person name="Barry K."/>
            <person name="Grigoriev I.V."/>
            <person name="Favel A."/>
            <person name="Rosso M.N."/>
            <person name="Martin F."/>
        </authorList>
    </citation>
    <scope>NUCLEOTIDE SEQUENCE [LARGE SCALE GENOMIC DNA]</scope>
    <source>
        <strain evidence="1 2">CIRM-BRFM 2984</strain>
    </source>
</reference>
<dbReference type="AlphaFoldDB" id="A0AAW0E305"/>
<dbReference type="Proteomes" id="UP001362999">
    <property type="component" value="Unassembled WGS sequence"/>
</dbReference>
<proteinExistence type="predicted"/>
<gene>
    <name evidence="1" type="ORF">R3P38DRAFT_3169588</name>
</gene>